<dbReference type="Proteomes" id="UP001054837">
    <property type="component" value="Unassembled WGS sequence"/>
</dbReference>
<gene>
    <name evidence="1" type="ORF">CDAR_300221</name>
</gene>
<organism evidence="1 2">
    <name type="scientific">Caerostris darwini</name>
    <dbReference type="NCBI Taxonomy" id="1538125"/>
    <lineage>
        <taxon>Eukaryota</taxon>
        <taxon>Metazoa</taxon>
        <taxon>Ecdysozoa</taxon>
        <taxon>Arthropoda</taxon>
        <taxon>Chelicerata</taxon>
        <taxon>Arachnida</taxon>
        <taxon>Araneae</taxon>
        <taxon>Araneomorphae</taxon>
        <taxon>Entelegynae</taxon>
        <taxon>Araneoidea</taxon>
        <taxon>Araneidae</taxon>
        <taxon>Caerostris</taxon>
    </lineage>
</organism>
<reference evidence="1 2" key="1">
    <citation type="submission" date="2021-06" db="EMBL/GenBank/DDBJ databases">
        <title>Caerostris darwini draft genome.</title>
        <authorList>
            <person name="Kono N."/>
            <person name="Arakawa K."/>
        </authorList>
    </citation>
    <scope>NUCLEOTIDE SEQUENCE [LARGE SCALE GENOMIC DNA]</scope>
</reference>
<accession>A0AAV4W3C4</accession>
<evidence type="ECO:0000313" key="1">
    <source>
        <dbReference type="EMBL" id="GIY77157.1"/>
    </source>
</evidence>
<dbReference type="EMBL" id="BPLQ01014081">
    <property type="protein sequence ID" value="GIY77157.1"/>
    <property type="molecule type" value="Genomic_DNA"/>
</dbReference>
<sequence>MTIFSCRTAPSPGKFTSKDTGEIKIQHRVHRFQSNFMLHTNRYFIIFPFQKDIIISRRTHIRGHGVAQLTKSVSLKGMRTHFGAIIAEFPGIMAPEFVFWDFWMNSFGADDLCSFGGVF</sequence>
<evidence type="ECO:0000313" key="2">
    <source>
        <dbReference type="Proteomes" id="UP001054837"/>
    </source>
</evidence>
<protein>
    <submittedName>
        <fullName evidence="1">Uncharacterized protein</fullName>
    </submittedName>
</protein>
<comment type="caution">
    <text evidence="1">The sequence shown here is derived from an EMBL/GenBank/DDBJ whole genome shotgun (WGS) entry which is preliminary data.</text>
</comment>
<name>A0AAV4W3C4_9ARAC</name>
<dbReference type="AlphaFoldDB" id="A0AAV4W3C4"/>
<proteinExistence type="predicted"/>
<keyword evidence="2" id="KW-1185">Reference proteome</keyword>